<dbReference type="AlphaFoldDB" id="Q6DXS0"/>
<dbReference type="NCBIfam" id="TIGR00756">
    <property type="entry name" value="PPR"/>
    <property type="match status" value="5"/>
</dbReference>
<evidence type="ECO:0000256" key="1">
    <source>
        <dbReference type="ARBA" id="ARBA00006643"/>
    </source>
</evidence>
<dbReference type="Pfam" id="PF01535">
    <property type="entry name" value="PPR"/>
    <property type="match status" value="3"/>
</dbReference>
<feature type="repeat" description="PPR" evidence="3">
    <location>
        <begin position="386"/>
        <end position="420"/>
    </location>
</feature>
<dbReference type="Pfam" id="PF20431">
    <property type="entry name" value="E_motif"/>
    <property type="match status" value="1"/>
</dbReference>
<sequence>MAKAAPNLCFSPLTLNQNRKENFFSSQNGCFIHKPSLKTTFFSPIFRSCIPVRISATPTRTIDHQVTDYNAKILHFCQLGDLENAMELVCMCQKSELETKTYGSVLQLCAGLKSLTDGKKVHSIIKSNSVGVDEALGLKLVSFYATCGDLKEGRRVFDTMEKKNVYLWNFMVSEYAKIGDFKESICLFKIMVEKGIEGKRPESASELFDKLCDRDVISWNSMISGYVSNGLTERGLGIYKQMMYLGIDVDLATIISVLVGCANSGTLSLGKAVHSLAIKSSFERRINFSNTLLDMYSKCGDLDGALRVFEKMGERNVVSWTSMIAGYTRDGWSDGAIILLQQMEKEGVKLDVVAITSILHACARSGSLDNGKDVHDYIKANNMASNLFVCNALMDMYAKCGSMEGANSVFSTMVVKDIISWNTMVGELKPDSRTMACILPACASLSALERGKEIHGYILRNGYSSDRHVANALVDLYVKCGVLGLARLLFDMIPSKDLVSWTVMIAGYGMHGYGNEAIATFNEMRDAGIEPDEVSFISILYACSHSGLLEQGWRFFYIMKNDFNIEPKLEHYACMVDLLSRTGNLSKAYKFIETLPIAPDATIWGALLCGCRIYHDIELAEKVAERVFELEPENTGYYVLLANIYAEAEKREEVKRMREKIGKKGLRKNPGCSWIEIKGRVNLFVSGNNSSHPHSKKIESLLKKMRRKMKEEGYFPKTKYALINADEMQKEMALCGHSEKLAMAFGLLTLPPRKTIRVTKNLRVCGDCHEMAKFMSKETRREIVLRDSNRFHHFKDGYCSCRGFW</sequence>
<organism evidence="5">
    <name type="scientific">Gossypium hirsutum</name>
    <name type="common">Upland cotton</name>
    <name type="synonym">Gossypium mexicanum</name>
    <dbReference type="NCBI Taxonomy" id="3635"/>
    <lineage>
        <taxon>Eukaryota</taxon>
        <taxon>Viridiplantae</taxon>
        <taxon>Streptophyta</taxon>
        <taxon>Embryophyta</taxon>
        <taxon>Tracheophyta</taxon>
        <taxon>Spermatophyta</taxon>
        <taxon>Magnoliopsida</taxon>
        <taxon>eudicotyledons</taxon>
        <taxon>Gunneridae</taxon>
        <taxon>Pentapetalae</taxon>
        <taxon>rosids</taxon>
        <taxon>malvids</taxon>
        <taxon>Malvales</taxon>
        <taxon>Malvaceae</taxon>
        <taxon>Malvoideae</taxon>
        <taxon>Gossypium</taxon>
    </lineage>
</organism>
<dbReference type="Pfam" id="PF13041">
    <property type="entry name" value="PPR_2"/>
    <property type="match status" value="2"/>
</dbReference>
<evidence type="ECO:0000256" key="3">
    <source>
        <dbReference type="PROSITE-ProRule" id="PRU00708"/>
    </source>
</evidence>
<dbReference type="FunFam" id="1.25.40.10:FF:000031">
    <property type="entry name" value="Pentatricopeptide repeat-containing protein mitochondrial"/>
    <property type="match status" value="2"/>
</dbReference>
<evidence type="ECO:0000256" key="2">
    <source>
        <dbReference type="ARBA" id="ARBA00022737"/>
    </source>
</evidence>
<feature type="domain" description="DYW" evidence="4">
    <location>
        <begin position="713"/>
        <end position="805"/>
    </location>
</feature>
<dbReference type="PANTHER" id="PTHR47926">
    <property type="entry name" value="PENTATRICOPEPTIDE REPEAT-CONTAINING PROTEIN"/>
    <property type="match status" value="1"/>
</dbReference>
<protein>
    <submittedName>
        <fullName evidence="5">Putative pentatricopeptide repeat protein</fullName>
    </submittedName>
</protein>
<accession>Q6DXS0</accession>
<feature type="repeat" description="PPR" evidence="3">
    <location>
        <begin position="497"/>
        <end position="531"/>
    </location>
</feature>
<dbReference type="GO" id="GO:0008270">
    <property type="term" value="F:zinc ion binding"/>
    <property type="evidence" value="ECO:0007669"/>
    <property type="project" value="InterPro"/>
</dbReference>
<dbReference type="InterPro" id="IPR046848">
    <property type="entry name" value="E_motif"/>
</dbReference>
<dbReference type="InterPro" id="IPR032867">
    <property type="entry name" value="DYW_dom"/>
</dbReference>
<evidence type="ECO:0000259" key="4">
    <source>
        <dbReference type="Pfam" id="PF14432"/>
    </source>
</evidence>
<dbReference type="Gene3D" id="1.25.40.10">
    <property type="entry name" value="Tetratricopeptide repeat domain"/>
    <property type="match status" value="5"/>
</dbReference>
<feature type="repeat" description="PPR" evidence="3">
    <location>
        <begin position="316"/>
        <end position="350"/>
    </location>
</feature>
<dbReference type="GO" id="GO:0009451">
    <property type="term" value="P:RNA modification"/>
    <property type="evidence" value="ECO:0007669"/>
    <property type="project" value="InterPro"/>
</dbReference>
<dbReference type="InterPro" id="IPR011990">
    <property type="entry name" value="TPR-like_helical_dom_sf"/>
</dbReference>
<proteinExistence type="inferred from homology"/>
<dbReference type="GO" id="GO:0003723">
    <property type="term" value="F:RNA binding"/>
    <property type="evidence" value="ECO:0007669"/>
    <property type="project" value="InterPro"/>
</dbReference>
<dbReference type="FunFam" id="1.25.40.10:FF:000366">
    <property type="entry name" value="Pentatricopeptide (PPR) repeat-containing protein"/>
    <property type="match status" value="1"/>
</dbReference>
<dbReference type="Pfam" id="PF14432">
    <property type="entry name" value="DYW_deaminase"/>
    <property type="match status" value="1"/>
</dbReference>
<comment type="similarity">
    <text evidence="1">Belongs to the PPR family. PCMP-H subfamily.</text>
</comment>
<feature type="repeat" description="PPR" evidence="3">
    <location>
        <begin position="215"/>
        <end position="249"/>
    </location>
</feature>
<dbReference type="EMBL" id="AY632360">
    <property type="protein sequence ID" value="AAT64030.1"/>
    <property type="molecule type" value="Genomic_DNA"/>
</dbReference>
<keyword evidence="2" id="KW-0677">Repeat</keyword>
<feature type="repeat" description="PPR" evidence="3">
    <location>
        <begin position="164"/>
        <end position="198"/>
    </location>
</feature>
<dbReference type="InterPro" id="IPR046960">
    <property type="entry name" value="PPR_At4g14850-like_plant"/>
</dbReference>
<dbReference type="PANTHER" id="PTHR47926:SF362">
    <property type="entry name" value="DYW DOMAIN-CONTAINING PROTEIN"/>
    <property type="match status" value="1"/>
</dbReference>
<dbReference type="InterPro" id="IPR002885">
    <property type="entry name" value="PPR_rpt"/>
</dbReference>
<name>Q6DXS0_GOSHI</name>
<reference evidence="5" key="1">
    <citation type="journal article" date="2004" name="Genome Res.">
        <title>Incongruent patterns of local and global genome size evolution in cotton.</title>
        <authorList>
            <person name="Grover C.E."/>
            <person name="Kim H."/>
            <person name="Wing R.A."/>
            <person name="Paterson A.H."/>
            <person name="Wendel J.F."/>
        </authorList>
    </citation>
    <scope>NUCLEOTIDE SEQUENCE</scope>
</reference>
<dbReference type="PROSITE" id="PS51375">
    <property type="entry name" value="PPR"/>
    <property type="match status" value="5"/>
</dbReference>
<evidence type="ECO:0000313" key="5">
    <source>
        <dbReference type="EMBL" id="AAT64030.1"/>
    </source>
</evidence>